<evidence type="ECO:0000313" key="2">
    <source>
        <dbReference type="Proteomes" id="UP000599383"/>
    </source>
</evidence>
<keyword evidence="2" id="KW-1185">Reference proteome</keyword>
<dbReference type="Proteomes" id="UP000599383">
    <property type="component" value="Unassembled WGS sequence"/>
</dbReference>
<organism evidence="1 2">
    <name type="scientific">Ruegeria atlantica</name>
    <dbReference type="NCBI Taxonomy" id="81569"/>
    <lineage>
        <taxon>Bacteria</taxon>
        <taxon>Pseudomonadati</taxon>
        <taxon>Pseudomonadota</taxon>
        <taxon>Alphaproteobacteria</taxon>
        <taxon>Rhodobacterales</taxon>
        <taxon>Roseobacteraceae</taxon>
        <taxon>Ruegeria</taxon>
    </lineage>
</organism>
<dbReference type="EMBL" id="WVQY01000003">
    <property type="protein sequence ID" value="NOD30605.1"/>
    <property type="molecule type" value="Genomic_DNA"/>
</dbReference>
<sequence length="83" mass="8953">MAGKESVRPNEGGLQQTLLGEVDPFGIVLAFNGAGEKGQYPSCESCQSILSTAGRKPRFVHKKLSFSGKTITFSENGGKHRRQ</sequence>
<gene>
    <name evidence="1" type="ORF">GS617_10025</name>
</gene>
<dbReference type="RefSeq" id="WP_171206655.1">
    <property type="nucleotide sequence ID" value="NZ_WVQY01000003.1"/>
</dbReference>
<accession>A0ABX1WBD3</accession>
<name>A0ABX1WBD3_9RHOB</name>
<evidence type="ECO:0000313" key="1">
    <source>
        <dbReference type="EMBL" id="NOD30605.1"/>
    </source>
</evidence>
<reference evidence="1 2" key="1">
    <citation type="submission" date="2019-12" db="EMBL/GenBank/DDBJ databases">
        <title>Ruegeria JWLKs population differentiation of coral mucus and skeleton niches.</title>
        <authorList>
            <person name="Luo D."/>
        </authorList>
    </citation>
    <scope>NUCLEOTIDE SEQUENCE [LARGE SCALE GENOMIC DNA]</scope>
    <source>
        <strain evidence="1 2">HKCCD6238</strain>
    </source>
</reference>
<protein>
    <submittedName>
        <fullName evidence="1">Uncharacterized protein</fullName>
    </submittedName>
</protein>
<comment type="caution">
    <text evidence="1">The sequence shown here is derived from an EMBL/GenBank/DDBJ whole genome shotgun (WGS) entry which is preliminary data.</text>
</comment>
<proteinExistence type="predicted"/>